<evidence type="ECO:0008006" key="4">
    <source>
        <dbReference type="Google" id="ProtNLM"/>
    </source>
</evidence>
<evidence type="ECO:0000256" key="1">
    <source>
        <dbReference type="SAM" id="MobiDB-lite"/>
    </source>
</evidence>
<gene>
    <name evidence="2" type="ORF">F0562_015625</name>
</gene>
<dbReference type="EMBL" id="CM018050">
    <property type="protein sequence ID" value="KAA8518151.1"/>
    <property type="molecule type" value="Genomic_DNA"/>
</dbReference>
<evidence type="ECO:0000313" key="2">
    <source>
        <dbReference type="EMBL" id="KAA8518151.1"/>
    </source>
</evidence>
<proteinExistence type="predicted"/>
<organism evidence="2 3">
    <name type="scientific">Nyssa sinensis</name>
    <dbReference type="NCBI Taxonomy" id="561372"/>
    <lineage>
        <taxon>Eukaryota</taxon>
        <taxon>Viridiplantae</taxon>
        <taxon>Streptophyta</taxon>
        <taxon>Embryophyta</taxon>
        <taxon>Tracheophyta</taxon>
        <taxon>Spermatophyta</taxon>
        <taxon>Magnoliopsida</taxon>
        <taxon>eudicotyledons</taxon>
        <taxon>Gunneridae</taxon>
        <taxon>Pentapetalae</taxon>
        <taxon>asterids</taxon>
        <taxon>Cornales</taxon>
        <taxon>Nyssaceae</taxon>
        <taxon>Nyssa</taxon>
    </lineage>
</organism>
<reference evidence="2 3" key="1">
    <citation type="submission" date="2019-09" db="EMBL/GenBank/DDBJ databases">
        <title>A chromosome-level genome assembly of the Chinese tupelo Nyssa sinensis.</title>
        <authorList>
            <person name="Yang X."/>
            <person name="Kang M."/>
            <person name="Yang Y."/>
            <person name="Xiong H."/>
            <person name="Wang M."/>
            <person name="Zhang Z."/>
            <person name="Wang Z."/>
            <person name="Wu H."/>
            <person name="Ma T."/>
            <person name="Liu J."/>
            <person name="Xi Z."/>
        </authorList>
    </citation>
    <scope>NUCLEOTIDE SEQUENCE [LARGE SCALE GENOMIC DNA]</scope>
    <source>
        <strain evidence="2">J267</strain>
        <tissue evidence="2">Leaf</tissue>
    </source>
</reference>
<name>A0A5J4ZM40_9ASTE</name>
<sequence length="363" mass="39960">MSIDDYYTRLMGLYDELDRLKPLHACACGKCTCDVAGRFAADQEEEKLHQFLIGINDELYATVRSNLLSTSPFPDLDRVYQACLQEEKSRGIARDRADKEEIHAFALQTARPKARFTRPDKSKLYCSVCKRSGHDDNTCFKTHGYLDWWEDRNRGVQGSARPNQTPPLAAPPTVPRGRPKAVAATVVAANAMAGGGTDSVASAHGSSGISLPDLKPEQVQILLNMINNCQHDQMMGDIFVSRDVKFHENEFPYKTVSTSQVPAYSSSPPDSNVGIDVDCLEDLESALVDDHVALAIGIDIVLNPTSPHVPPALLSPPASADDLRRGISVPPFFFVTLLLTLYNLRVHLSVHRLLLALQVLLIL</sequence>
<dbReference type="Proteomes" id="UP000325577">
    <property type="component" value="Linkage Group LG7"/>
</dbReference>
<dbReference type="AlphaFoldDB" id="A0A5J4ZM40"/>
<protein>
    <recommendedName>
        <fullName evidence="4">Retrotransposon gag domain-containing protein</fullName>
    </recommendedName>
</protein>
<accession>A0A5J4ZM40</accession>
<dbReference type="OrthoDB" id="1270753at2759"/>
<evidence type="ECO:0000313" key="3">
    <source>
        <dbReference type="Proteomes" id="UP000325577"/>
    </source>
</evidence>
<feature type="region of interest" description="Disordered" evidence="1">
    <location>
        <begin position="156"/>
        <end position="177"/>
    </location>
</feature>
<keyword evidence="3" id="KW-1185">Reference proteome</keyword>
<dbReference type="PANTHER" id="PTHR34222:SF94">
    <property type="entry name" value="CCHC-TYPE DOMAIN-CONTAINING PROTEIN"/>
    <property type="match status" value="1"/>
</dbReference>
<dbReference type="PANTHER" id="PTHR34222">
    <property type="entry name" value="GAG_PRE-INTEGRS DOMAIN-CONTAINING PROTEIN"/>
    <property type="match status" value="1"/>
</dbReference>
<feature type="compositionally biased region" description="Pro residues" evidence="1">
    <location>
        <begin position="164"/>
        <end position="174"/>
    </location>
</feature>